<name>A0A8H7KHF9_AGABI</name>
<evidence type="ECO:0000313" key="2">
    <source>
        <dbReference type="EMBL" id="KAF7776206.1"/>
    </source>
</evidence>
<dbReference type="CDD" id="cd14797">
    <property type="entry name" value="DUF302"/>
    <property type="match status" value="1"/>
</dbReference>
<reference evidence="2 3" key="1">
    <citation type="journal article" name="Sci. Rep.">
        <title>Telomere-to-telomere assembled and centromere annotated genomes of the two main subspecies of the button mushroom Agaricus bisporus reveal especially polymorphic chromosome ends.</title>
        <authorList>
            <person name="Sonnenberg A.S.M."/>
            <person name="Sedaghat-Telgerd N."/>
            <person name="Lavrijssen B."/>
            <person name="Ohm R.A."/>
            <person name="Hendrickx P.M."/>
            <person name="Scholtmeijer K."/>
            <person name="Baars J.J.P."/>
            <person name="van Peer A."/>
        </authorList>
    </citation>
    <scope>NUCLEOTIDE SEQUENCE [LARGE SCALE GENOMIC DNA]</scope>
    <source>
        <strain evidence="2 3">H119_p4</strain>
    </source>
</reference>
<dbReference type="EMBL" id="JABXXO010000006">
    <property type="protein sequence ID" value="KAF7776206.1"/>
    <property type="molecule type" value="Genomic_DNA"/>
</dbReference>
<protein>
    <recommendedName>
        <fullName evidence="1">DUF302 domain-containing protein</fullName>
    </recommendedName>
</protein>
<proteinExistence type="predicted"/>
<evidence type="ECO:0000313" key="3">
    <source>
        <dbReference type="Proteomes" id="UP000629468"/>
    </source>
</evidence>
<accession>A0A8H7KHF9</accession>
<gene>
    <name evidence="2" type="ORF">Agabi119p4_4599</name>
</gene>
<dbReference type="Gene3D" id="3.30.310.70">
    <property type="entry name" value="TT1751-like domain"/>
    <property type="match status" value="1"/>
</dbReference>
<dbReference type="SUPFAM" id="SSF103247">
    <property type="entry name" value="TT1751-like"/>
    <property type="match status" value="1"/>
</dbReference>
<evidence type="ECO:0000259" key="1">
    <source>
        <dbReference type="Pfam" id="PF03625"/>
    </source>
</evidence>
<feature type="domain" description="DUF302" evidence="1">
    <location>
        <begin position="90"/>
        <end position="138"/>
    </location>
</feature>
<dbReference type="InterPro" id="IPR035923">
    <property type="entry name" value="TT1751-like_sf"/>
</dbReference>
<dbReference type="InterPro" id="IPR005180">
    <property type="entry name" value="DUF302"/>
</dbReference>
<sequence length="177" mass="19778">MSTSSITITDLNAKLVTFNTPLSFTQVISRLDEAVNKQGSANILAEMRNAKTRAEIDQVVESITGLTNDFLYFVDMRHNRWLDIYHATTTPQVSIYTIGNPLFAQAILKHDLRAALHIPPRLVVLEKSEGQGTQVMYQLPSSVMVLPGNDDAELKEKVEVLDRKLEALVARITEVIN</sequence>
<dbReference type="Pfam" id="PF03625">
    <property type="entry name" value="DUF302"/>
    <property type="match status" value="1"/>
</dbReference>
<organism evidence="2 3">
    <name type="scientific">Agaricus bisporus var. burnettii</name>
    <dbReference type="NCBI Taxonomy" id="192524"/>
    <lineage>
        <taxon>Eukaryota</taxon>
        <taxon>Fungi</taxon>
        <taxon>Dikarya</taxon>
        <taxon>Basidiomycota</taxon>
        <taxon>Agaricomycotina</taxon>
        <taxon>Agaricomycetes</taxon>
        <taxon>Agaricomycetidae</taxon>
        <taxon>Agaricales</taxon>
        <taxon>Agaricineae</taxon>
        <taxon>Agaricaceae</taxon>
        <taxon>Agaricus</taxon>
    </lineage>
</organism>
<dbReference type="Proteomes" id="UP000629468">
    <property type="component" value="Unassembled WGS sequence"/>
</dbReference>
<dbReference type="AlphaFoldDB" id="A0A8H7KHF9"/>
<comment type="caution">
    <text evidence="2">The sequence shown here is derived from an EMBL/GenBank/DDBJ whole genome shotgun (WGS) entry which is preliminary data.</text>
</comment>